<comment type="similarity">
    <text evidence="1">Belongs to the LysR transcriptional regulatory family.</text>
</comment>
<dbReference type="SUPFAM" id="SSF46785">
    <property type="entry name" value="Winged helix' DNA-binding domain"/>
    <property type="match status" value="1"/>
</dbReference>
<sequence>MNLEIHDLRILRAIAETGSIAGAARQLGTGQSNVSRHLQRIERAAGTPLFRRHHGGTAPTTAGRILLCGAQTLLSQFDSLLSAVAAHTRGEATADGVRIGSIRHPVLSAVAGAIHSLLPDAALRVRTDDSSAVLLEALRAQDLDVAVLRRLPLLDPPLPDDVESAVIAPECLCAGVGTGHRLAAGTSAGTPAGASVGMAAGVSPEVSAGMSVGTSAGVSLGMSVGMSDLASETCVMTGSRTSPLRRHFLAAATAYGGTVPELAWAPDESVATALACASAAVHITYPPPAPTPGVVYRPLRDEAARSQLVLAWTRSSSVARHALSLAEAARNA</sequence>
<evidence type="ECO:0000259" key="5">
    <source>
        <dbReference type="PROSITE" id="PS50931"/>
    </source>
</evidence>
<organism evidence="6 7">
    <name type="scientific">Streptomyces silvensis</name>
    <dbReference type="NCBI Taxonomy" id="1765722"/>
    <lineage>
        <taxon>Bacteria</taxon>
        <taxon>Bacillati</taxon>
        <taxon>Actinomycetota</taxon>
        <taxon>Actinomycetes</taxon>
        <taxon>Kitasatosporales</taxon>
        <taxon>Streptomycetaceae</taxon>
        <taxon>Streptomyces</taxon>
    </lineage>
</organism>
<dbReference type="EMBL" id="LOCL01000024">
    <property type="protein sequence ID" value="KUF19978.1"/>
    <property type="molecule type" value="Genomic_DNA"/>
</dbReference>
<name>A0A0W7XBC4_9ACTN</name>
<gene>
    <name evidence="6" type="ORF">AT728_27635</name>
</gene>
<dbReference type="Gene3D" id="1.10.10.10">
    <property type="entry name" value="Winged helix-like DNA-binding domain superfamily/Winged helix DNA-binding domain"/>
    <property type="match status" value="1"/>
</dbReference>
<evidence type="ECO:0000256" key="2">
    <source>
        <dbReference type="ARBA" id="ARBA00023015"/>
    </source>
</evidence>
<dbReference type="PROSITE" id="PS50931">
    <property type="entry name" value="HTH_LYSR"/>
    <property type="match status" value="1"/>
</dbReference>
<keyword evidence="7" id="KW-1185">Reference proteome</keyword>
<keyword evidence="3" id="KW-0238">DNA-binding</keyword>
<dbReference type="GO" id="GO:0032993">
    <property type="term" value="C:protein-DNA complex"/>
    <property type="evidence" value="ECO:0007669"/>
    <property type="project" value="TreeGrafter"/>
</dbReference>
<dbReference type="GO" id="GO:0003677">
    <property type="term" value="F:DNA binding"/>
    <property type="evidence" value="ECO:0007669"/>
    <property type="project" value="UniProtKB-KW"/>
</dbReference>
<evidence type="ECO:0000256" key="3">
    <source>
        <dbReference type="ARBA" id="ARBA00023125"/>
    </source>
</evidence>
<dbReference type="Proteomes" id="UP000054804">
    <property type="component" value="Unassembled WGS sequence"/>
</dbReference>
<proteinExistence type="inferred from homology"/>
<dbReference type="OrthoDB" id="4159094at2"/>
<dbReference type="InterPro" id="IPR036388">
    <property type="entry name" value="WH-like_DNA-bd_sf"/>
</dbReference>
<dbReference type="Gene3D" id="3.40.190.10">
    <property type="entry name" value="Periplasmic binding protein-like II"/>
    <property type="match status" value="4"/>
</dbReference>
<dbReference type="InterPro" id="IPR036390">
    <property type="entry name" value="WH_DNA-bd_sf"/>
</dbReference>
<comment type="caution">
    <text evidence="6">The sequence shown here is derived from an EMBL/GenBank/DDBJ whole genome shotgun (WGS) entry which is preliminary data.</text>
</comment>
<feature type="domain" description="HTH lysR-type" evidence="5">
    <location>
        <begin position="3"/>
        <end position="60"/>
    </location>
</feature>
<dbReference type="AlphaFoldDB" id="A0A0W7XBC4"/>
<dbReference type="InterPro" id="IPR000847">
    <property type="entry name" value="LysR_HTH_N"/>
</dbReference>
<accession>A0A0W7XBC4</accession>
<dbReference type="Pfam" id="PF00126">
    <property type="entry name" value="HTH_1"/>
    <property type="match status" value="1"/>
</dbReference>
<dbReference type="GO" id="GO:0003700">
    <property type="term" value="F:DNA-binding transcription factor activity"/>
    <property type="evidence" value="ECO:0007669"/>
    <property type="project" value="InterPro"/>
</dbReference>
<protein>
    <recommendedName>
        <fullName evidence="5">HTH lysR-type domain-containing protein</fullName>
    </recommendedName>
</protein>
<evidence type="ECO:0000256" key="1">
    <source>
        <dbReference type="ARBA" id="ARBA00009437"/>
    </source>
</evidence>
<evidence type="ECO:0000313" key="6">
    <source>
        <dbReference type="EMBL" id="KUF19978.1"/>
    </source>
</evidence>
<evidence type="ECO:0000313" key="7">
    <source>
        <dbReference type="Proteomes" id="UP000054804"/>
    </source>
</evidence>
<dbReference type="PANTHER" id="PTHR30346:SF30">
    <property type="entry name" value="SMALL NEUTRAL PROTEASE REGULATORY PROTEIN"/>
    <property type="match status" value="1"/>
</dbReference>
<dbReference type="PANTHER" id="PTHR30346">
    <property type="entry name" value="TRANSCRIPTIONAL DUAL REGULATOR HCAR-RELATED"/>
    <property type="match status" value="1"/>
</dbReference>
<dbReference type="STRING" id="1765722.AT728_27635"/>
<reference evidence="6 7" key="1">
    <citation type="submission" date="2015-12" db="EMBL/GenBank/DDBJ databases">
        <title>Draft genome sequence of Streptomyces silvensis ATCC 53525, a producer of novel hormone antagonists.</title>
        <authorList>
            <person name="Johnston C.W."/>
            <person name="Li Y."/>
            <person name="Magarvey N.A."/>
        </authorList>
    </citation>
    <scope>NUCLEOTIDE SEQUENCE [LARGE SCALE GENOMIC DNA]</scope>
    <source>
        <strain evidence="6 7">ATCC 53525</strain>
    </source>
</reference>
<dbReference type="RefSeq" id="WP_058845780.1">
    <property type="nucleotide sequence ID" value="NZ_LOCL01000024.1"/>
</dbReference>
<keyword evidence="4" id="KW-0804">Transcription</keyword>
<keyword evidence="2" id="KW-0805">Transcription regulation</keyword>
<dbReference type="SUPFAM" id="SSF53850">
    <property type="entry name" value="Periplasmic binding protein-like II"/>
    <property type="match status" value="1"/>
</dbReference>
<evidence type="ECO:0000256" key="4">
    <source>
        <dbReference type="ARBA" id="ARBA00023163"/>
    </source>
</evidence>